<keyword evidence="3" id="KW-0963">Cytoplasm</keyword>
<evidence type="ECO:0000256" key="5">
    <source>
        <dbReference type="ARBA" id="ARBA00023212"/>
    </source>
</evidence>
<dbReference type="Gene3D" id="1.10.1760.10">
    <property type="entry name" value="Actin-related protein 2/3 complex subunit 3"/>
    <property type="match status" value="1"/>
</dbReference>
<comment type="similarity">
    <text evidence="2">Belongs to the ARPC3 family.</text>
</comment>
<sequence>MSQSIENSLPSRFEVYFKSCSPAQQSLIISGMCLLAISPFVRVIGFSTVVLLCISIGVAFYLQSRVAMDTNQEKEGVDETEPEEPTEAEVEKRVYGIDEIRALREKASNEVSGLKYKVIYIRHSSRSSTPVAFHPRDNSNNNYHRLSSRSASPMIFYTAGEMRPCSRSATPLFRKPVEFEADRESNVLQRSKSPEELMDYYHDDPSTLPQGDITGRIQWMHQNNGRIRTIGRVLASRDLFFHFNDVELKEGQVLDVGDRVVFTVSIYKNLVCATHIRKMEPTRSKSTLAAQHAHHIQQMQGVQHPAVGSSKNNEPCTVCCGCAMLPFRTSFRGPAEKPTDPKYKDIVDEALDLFRGDVFFANFEIHGPADRLLVVLILYISRCLKDMERCSTAAEATRTLYLTNAKKMHTPGSPGYVLNRILFAPKSEQEKEEYHAYMDQIRQELSKRLIERVYQDGDWSRKWWMTFVKRNFMNLELTLV</sequence>
<dbReference type="GO" id="GO:0030833">
    <property type="term" value="P:regulation of actin filament polymerization"/>
    <property type="evidence" value="ECO:0007669"/>
    <property type="project" value="InterPro"/>
</dbReference>
<feature type="transmembrane region" description="Helical" evidence="6">
    <location>
        <begin position="40"/>
        <end position="62"/>
    </location>
</feature>
<evidence type="ECO:0000256" key="1">
    <source>
        <dbReference type="ARBA" id="ARBA00004245"/>
    </source>
</evidence>
<dbReference type="EMBL" id="LXWW01000191">
    <property type="protein sequence ID" value="OAO14957.1"/>
    <property type="molecule type" value="Genomic_DNA"/>
</dbReference>
<dbReference type="GO" id="GO:0034314">
    <property type="term" value="P:Arp2/3 complex-mediated actin nucleation"/>
    <property type="evidence" value="ECO:0007669"/>
    <property type="project" value="InterPro"/>
</dbReference>
<proteinExistence type="inferred from homology"/>
<dbReference type="OrthoDB" id="200404at2759"/>
<dbReference type="AlphaFoldDB" id="A0A196SFN2"/>
<comment type="subcellular location">
    <subcellularLocation>
        <location evidence="1">Cytoplasm</location>
        <location evidence="1">Cytoskeleton</location>
    </subcellularLocation>
</comment>
<organism evidence="7 8">
    <name type="scientific">Blastocystis sp. subtype 1 (strain ATCC 50177 / NandII)</name>
    <dbReference type="NCBI Taxonomy" id="478820"/>
    <lineage>
        <taxon>Eukaryota</taxon>
        <taxon>Sar</taxon>
        <taxon>Stramenopiles</taxon>
        <taxon>Bigyra</taxon>
        <taxon>Opalozoa</taxon>
        <taxon>Opalinata</taxon>
        <taxon>Blastocystidae</taxon>
        <taxon>Blastocystis</taxon>
    </lineage>
</organism>
<protein>
    <submittedName>
        <fullName evidence="7">Actin-related protein 2/3 complex subunit 3</fullName>
    </submittedName>
</protein>
<dbReference type="GO" id="GO:0005885">
    <property type="term" value="C:Arp2/3 protein complex"/>
    <property type="evidence" value="ECO:0007669"/>
    <property type="project" value="InterPro"/>
</dbReference>
<comment type="caution">
    <text evidence="7">The sequence shown here is derived from an EMBL/GenBank/DDBJ whole genome shotgun (WGS) entry which is preliminary data.</text>
</comment>
<dbReference type="SUPFAM" id="SSF69060">
    <property type="entry name" value="Arp2/3 complex 21 kDa subunit ARPC3"/>
    <property type="match status" value="1"/>
</dbReference>
<evidence type="ECO:0000313" key="7">
    <source>
        <dbReference type="EMBL" id="OAO14957.1"/>
    </source>
</evidence>
<evidence type="ECO:0000256" key="4">
    <source>
        <dbReference type="ARBA" id="ARBA00023203"/>
    </source>
</evidence>
<keyword evidence="4" id="KW-0009">Actin-binding</keyword>
<evidence type="ECO:0000256" key="2">
    <source>
        <dbReference type="ARBA" id="ARBA00010856"/>
    </source>
</evidence>
<dbReference type="Proteomes" id="UP000078348">
    <property type="component" value="Unassembled WGS sequence"/>
</dbReference>
<dbReference type="InterPro" id="IPR012340">
    <property type="entry name" value="NA-bd_OB-fold"/>
</dbReference>
<dbReference type="InterPro" id="IPR007204">
    <property type="entry name" value="ARPC3"/>
</dbReference>
<dbReference type="InterPro" id="IPR036753">
    <property type="entry name" value="ARPC3_sf"/>
</dbReference>
<evidence type="ECO:0000256" key="6">
    <source>
        <dbReference type="SAM" id="Phobius"/>
    </source>
</evidence>
<dbReference type="Pfam" id="PF04062">
    <property type="entry name" value="P21-Arc"/>
    <property type="match status" value="1"/>
</dbReference>
<keyword evidence="6" id="KW-0472">Membrane</keyword>
<name>A0A196SFN2_BLAHN</name>
<keyword evidence="6" id="KW-0812">Transmembrane</keyword>
<reference evidence="7 8" key="1">
    <citation type="submission" date="2016-05" db="EMBL/GenBank/DDBJ databases">
        <title>Nuclear genome of Blastocystis sp. subtype 1 NandII.</title>
        <authorList>
            <person name="Gentekaki E."/>
            <person name="Curtis B."/>
            <person name="Stairs C."/>
            <person name="Eme L."/>
            <person name="Herman E."/>
            <person name="Klimes V."/>
            <person name="Arias M.C."/>
            <person name="Elias M."/>
            <person name="Hilliou F."/>
            <person name="Klute M."/>
            <person name="Malik S.-B."/>
            <person name="Pightling A."/>
            <person name="Rachubinski R."/>
            <person name="Salas D."/>
            <person name="Schlacht A."/>
            <person name="Suga H."/>
            <person name="Archibald J."/>
            <person name="Ball S.G."/>
            <person name="Clark G."/>
            <person name="Dacks J."/>
            <person name="Van Der Giezen M."/>
            <person name="Tsaousis A."/>
            <person name="Roger A."/>
        </authorList>
    </citation>
    <scope>NUCLEOTIDE SEQUENCE [LARGE SCALE GENOMIC DNA]</scope>
    <source>
        <strain evidence="8">ATCC 50177 / NandII</strain>
    </source>
</reference>
<dbReference type="Gene3D" id="2.40.50.140">
    <property type="entry name" value="Nucleic acid-binding proteins"/>
    <property type="match status" value="1"/>
</dbReference>
<keyword evidence="6" id="KW-1133">Transmembrane helix</keyword>
<dbReference type="GO" id="GO:0003779">
    <property type="term" value="F:actin binding"/>
    <property type="evidence" value="ECO:0007669"/>
    <property type="project" value="UniProtKB-KW"/>
</dbReference>
<evidence type="ECO:0000256" key="3">
    <source>
        <dbReference type="ARBA" id="ARBA00022490"/>
    </source>
</evidence>
<accession>A0A196SFN2</accession>
<gene>
    <name evidence="7" type="ORF">AV274_3304</name>
</gene>
<evidence type="ECO:0000313" key="8">
    <source>
        <dbReference type="Proteomes" id="UP000078348"/>
    </source>
</evidence>
<keyword evidence="5" id="KW-0206">Cytoskeleton</keyword>
<dbReference type="SUPFAM" id="SSF50249">
    <property type="entry name" value="Nucleic acid-binding proteins"/>
    <property type="match status" value="1"/>
</dbReference>
<dbReference type="STRING" id="478820.A0A196SFN2"/>
<dbReference type="PANTHER" id="PTHR12391">
    <property type="entry name" value="ARP2/3 COMPLEX 21 KD SUBUNIT"/>
    <property type="match status" value="1"/>
</dbReference>
<keyword evidence="8" id="KW-1185">Reference proteome</keyword>